<dbReference type="EMBL" id="BSXS01010781">
    <property type="protein sequence ID" value="GME98894.1"/>
    <property type="molecule type" value="Genomic_DNA"/>
</dbReference>
<sequence length="378" mass="39817">MAVLGIGYPSQESTDSKNLHYENLPMKMKSDGLIKKITYSIYLNDSNTGSASLLFGGVDHERYIGDLALMPIVPSTGQQPTEISITINSLGVGHFQDQREVLVAEGCTTALLDTGTTMGIFPEDVLNQAALQLNMTYGSEIGFYLMDCHKGDETYFYFNFQGFNVTVPVSSFLAPISTDTDGATSSKCMFAIESSSDHTFVLGDVFLSNVYLVVDLEDNQIAMGLANLNSTKENIEVISDTIPSASSVSLYESTYGGDGVSTNLKVVNEPVTVSAGKVTTASYPHNVASVTFGMMASTATITGTPPGGEGDDSGDTSASSNVTGSDGSGSSAVETSTTSDESTNGNHGHKVDNGGLVLVSNVNSVFFLMATLLFSLII</sequence>
<evidence type="ECO:0000313" key="1">
    <source>
        <dbReference type="EMBL" id="GME98894.1"/>
    </source>
</evidence>
<proteinExistence type="predicted"/>
<organism evidence="1 2">
    <name type="scientific">Ambrosiozyma monospora</name>
    <name type="common">Yeast</name>
    <name type="synonym">Endomycopsis monosporus</name>
    <dbReference type="NCBI Taxonomy" id="43982"/>
    <lineage>
        <taxon>Eukaryota</taxon>
        <taxon>Fungi</taxon>
        <taxon>Dikarya</taxon>
        <taxon>Ascomycota</taxon>
        <taxon>Saccharomycotina</taxon>
        <taxon>Pichiomycetes</taxon>
        <taxon>Pichiales</taxon>
        <taxon>Pichiaceae</taxon>
        <taxon>Ambrosiozyma</taxon>
    </lineage>
</organism>
<protein>
    <submittedName>
        <fullName evidence="1">Unnamed protein product</fullName>
    </submittedName>
</protein>
<comment type="caution">
    <text evidence="1">The sequence shown here is derived from an EMBL/GenBank/DDBJ whole genome shotgun (WGS) entry which is preliminary data.</text>
</comment>
<keyword evidence="2" id="KW-1185">Reference proteome</keyword>
<gene>
    <name evidence="1" type="ORF">Amon02_001055900</name>
</gene>
<dbReference type="Proteomes" id="UP001165064">
    <property type="component" value="Unassembled WGS sequence"/>
</dbReference>
<name>A0ACB5TZW4_AMBMO</name>
<reference evidence="1" key="1">
    <citation type="submission" date="2023-04" db="EMBL/GenBank/DDBJ databases">
        <title>Ambrosiozyma monospora NBRC 10751.</title>
        <authorList>
            <person name="Ichikawa N."/>
            <person name="Sato H."/>
            <person name="Tonouchi N."/>
        </authorList>
    </citation>
    <scope>NUCLEOTIDE SEQUENCE</scope>
    <source>
        <strain evidence="1">NBRC 10751</strain>
    </source>
</reference>
<accession>A0ACB5TZW4</accession>
<evidence type="ECO:0000313" key="2">
    <source>
        <dbReference type="Proteomes" id="UP001165064"/>
    </source>
</evidence>